<proteinExistence type="predicted"/>
<protein>
    <submittedName>
        <fullName evidence="1">Uncharacterized protein</fullName>
    </submittedName>
</protein>
<evidence type="ECO:0000313" key="1">
    <source>
        <dbReference type="EMBL" id="GAH84276.1"/>
    </source>
</evidence>
<reference evidence="1" key="1">
    <citation type="journal article" date="2014" name="Front. Microbiol.">
        <title>High frequency of phylogenetically diverse reductive dehalogenase-homologous genes in deep subseafloor sedimentary metagenomes.</title>
        <authorList>
            <person name="Kawai M."/>
            <person name="Futagami T."/>
            <person name="Toyoda A."/>
            <person name="Takaki Y."/>
            <person name="Nishi S."/>
            <person name="Hori S."/>
            <person name="Arai W."/>
            <person name="Tsubouchi T."/>
            <person name="Morono Y."/>
            <person name="Uchiyama I."/>
            <person name="Ito T."/>
            <person name="Fujiyama A."/>
            <person name="Inagaki F."/>
            <person name="Takami H."/>
        </authorList>
    </citation>
    <scope>NUCLEOTIDE SEQUENCE</scope>
    <source>
        <strain evidence="1">Expedition CK06-06</strain>
    </source>
</reference>
<name>X1IP90_9ZZZZ</name>
<dbReference type="AlphaFoldDB" id="X1IP90"/>
<accession>X1IP90</accession>
<organism evidence="1">
    <name type="scientific">marine sediment metagenome</name>
    <dbReference type="NCBI Taxonomy" id="412755"/>
    <lineage>
        <taxon>unclassified sequences</taxon>
        <taxon>metagenomes</taxon>
        <taxon>ecological metagenomes</taxon>
    </lineage>
</organism>
<feature type="non-terminal residue" evidence="1">
    <location>
        <position position="30"/>
    </location>
</feature>
<dbReference type="EMBL" id="BARU01037081">
    <property type="protein sequence ID" value="GAH84276.1"/>
    <property type="molecule type" value="Genomic_DNA"/>
</dbReference>
<comment type="caution">
    <text evidence="1">The sequence shown here is derived from an EMBL/GenBank/DDBJ whole genome shotgun (WGS) entry which is preliminary data.</text>
</comment>
<sequence>MMTPTRTSDPVRMVLSFLGGWRALGHGAFG</sequence>
<gene>
    <name evidence="1" type="ORF">S03H2_57827</name>
</gene>